<evidence type="ECO:0000313" key="11">
    <source>
        <dbReference type="EMBL" id="SVA20483.1"/>
    </source>
</evidence>
<name>A0A381U202_9ZZZZ</name>
<evidence type="ECO:0000256" key="7">
    <source>
        <dbReference type="ARBA" id="ARBA00022989"/>
    </source>
</evidence>
<feature type="transmembrane region" description="Helical" evidence="9">
    <location>
        <begin position="228"/>
        <end position="246"/>
    </location>
</feature>
<feature type="transmembrane region" description="Helical" evidence="9">
    <location>
        <begin position="134"/>
        <end position="157"/>
    </location>
</feature>
<sequence length="612" mass="64636">MVDRLVLPLAGSLTTYLLLVGGGIIYTAVGNSASESLVTQMLINAIVVVGIQIYIGNTGVLSFGHIGFGAIAGYAFAVCAIAPERKAVQIPDAPFGLAEVALTPFQSSLTAALIAVVVAFVIGLGLARSGARSGAVAATVITLALLFVVHEVARNWIDLTRGGKTGLSFSPLGGVTLQGRGWIYLALLLALLVARLFKETRYGRLAQAAREDDLAARSMGIHPALQQMIALLLSVFVVSIGATLRVFELGSINPRLFFFKYTLLTLTMLIVGGRNSVAGSLVGVVIISTGSELTRYLAGPSVDLPFLDWVLRSGLTDVFLGASMLGFMIFRPNGILGDWEPDHWLTRRAARKPADQPPALRPVEDSRPEGFLHVTGVVVDFGGFRALDGASLTASSDEVVGLIGPNGAGKTTLLNAITSLVTSSAGSIRLDEHVLDGLPSHLIARAGIVRTFQNLRLFPALSVEENIEVARLATAGHIAGRSLPDVELLVRASGLAELRHRRAGELDYGNARRLELARAAAAGPRFLLLDEPTSGMGDLESEQMIHRIREIAGLVQAGVIVVDHDLNFITGICDRVYVLDQGKVIAVGTPDEVSQDPVVQAAYLGGPIGSTT</sequence>
<feature type="transmembrane region" description="Helical" evidence="9">
    <location>
        <begin position="6"/>
        <end position="29"/>
    </location>
</feature>
<evidence type="ECO:0000256" key="6">
    <source>
        <dbReference type="ARBA" id="ARBA00022840"/>
    </source>
</evidence>
<keyword evidence="2" id="KW-0813">Transport</keyword>
<evidence type="ECO:0000256" key="8">
    <source>
        <dbReference type="ARBA" id="ARBA00023136"/>
    </source>
</evidence>
<dbReference type="GO" id="GO:0016887">
    <property type="term" value="F:ATP hydrolysis activity"/>
    <property type="evidence" value="ECO:0007669"/>
    <property type="project" value="InterPro"/>
</dbReference>
<dbReference type="GO" id="GO:0005886">
    <property type="term" value="C:plasma membrane"/>
    <property type="evidence" value="ECO:0007669"/>
    <property type="project" value="UniProtKB-SubCell"/>
</dbReference>
<evidence type="ECO:0000256" key="3">
    <source>
        <dbReference type="ARBA" id="ARBA00022475"/>
    </source>
</evidence>
<dbReference type="CDD" id="cd06581">
    <property type="entry name" value="TM_PBP1_LivM_like"/>
    <property type="match status" value="1"/>
</dbReference>
<keyword evidence="4 9" id="KW-0812">Transmembrane</keyword>
<keyword evidence="6" id="KW-0067">ATP-binding</keyword>
<dbReference type="InterPro" id="IPR043428">
    <property type="entry name" value="LivM-like"/>
</dbReference>
<dbReference type="PANTHER" id="PTHR45772">
    <property type="entry name" value="CONSERVED COMPONENT OF ABC TRANSPORTER FOR NATURAL AMINO ACIDS-RELATED"/>
    <property type="match status" value="1"/>
</dbReference>
<dbReference type="Pfam" id="PF02653">
    <property type="entry name" value="BPD_transp_2"/>
    <property type="match status" value="1"/>
</dbReference>
<feature type="transmembrane region" description="Helical" evidence="9">
    <location>
        <begin position="109"/>
        <end position="127"/>
    </location>
</feature>
<feature type="transmembrane region" description="Helical" evidence="9">
    <location>
        <begin position="36"/>
        <end position="55"/>
    </location>
</feature>
<evidence type="ECO:0000256" key="4">
    <source>
        <dbReference type="ARBA" id="ARBA00022692"/>
    </source>
</evidence>
<dbReference type="AlphaFoldDB" id="A0A381U202"/>
<dbReference type="InterPro" id="IPR027417">
    <property type="entry name" value="P-loop_NTPase"/>
</dbReference>
<feature type="transmembrane region" description="Helical" evidence="9">
    <location>
        <begin position="177"/>
        <end position="197"/>
    </location>
</feature>
<keyword evidence="3" id="KW-1003">Cell membrane</keyword>
<dbReference type="PROSITE" id="PS50893">
    <property type="entry name" value="ABC_TRANSPORTER_2"/>
    <property type="match status" value="1"/>
</dbReference>
<evidence type="ECO:0000256" key="9">
    <source>
        <dbReference type="SAM" id="Phobius"/>
    </source>
</evidence>
<dbReference type="EMBL" id="UINC01005307">
    <property type="protein sequence ID" value="SVA20483.1"/>
    <property type="molecule type" value="Genomic_DNA"/>
</dbReference>
<comment type="subcellular location">
    <subcellularLocation>
        <location evidence="1">Cell membrane</location>
        <topology evidence="1">Multi-pass membrane protein</topology>
    </subcellularLocation>
</comment>
<evidence type="ECO:0000256" key="2">
    <source>
        <dbReference type="ARBA" id="ARBA00022448"/>
    </source>
</evidence>
<dbReference type="GO" id="GO:0005524">
    <property type="term" value="F:ATP binding"/>
    <property type="evidence" value="ECO:0007669"/>
    <property type="project" value="UniProtKB-KW"/>
</dbReference>
<proteinExistence type="predicted"/>
<gene>
    <name evidence="11" type="ORF">METZ01_LOCUS73337</name>
</gene>
<dbReference type="InterPro" id="IPR003593">
    <property type="entry name" value="AAA+_ATPase"/>
</dbReference>
<reference evidence="11" key="1">
    <citation type="submission" date="2018-05" db="EMBL/GenBank/DDBJ databases">
        <authorList>
            <person name="Lanie J.A."/>
            <person name="Ng W.-L."/>
            <person name="Kazmierczak K.M."/>
            <person name="Andrzejewski T.M."/>
            <person name="Davidsen T.M."/>
            <person name="Wayne K.J."/>
            <person name="Tettelin H."/>
            <person name="Glass J.I."/>
            <person name="Rusch D."/>
            <person name="Podicherti R."/>
            <person name="Tsui H.-C.T."/>
            <person name="Winkler M.E."/>
        </authorList>
    </citation>
    <scope>NUCLEOTIDE SEQUENCE</scope>
</reference>
<dbReference type="SMART" id="SM00382">
    <property type="entry name" value="AAA"/>
    <property type="match status" value="1"/>
</dbReference>
<keyword evidence="8 9" id="KW-0472">Membrane</keyword>
<dbReference type="InterPro" id="IPR003439">
    <property type="entry name" value="ABC_transporter-like_ATP-bd"/>
</dbReference>
<evidence type="ECO:0000256" key="5">
    <source>
        <dbReference type="ARBA" id="ARBA00022741"/>
    </source>
</evidence>
<feature type="domain" description="ABC transporter" evidence="10">
    <location>
        <begin position="372"/>
        <end position="606"/>
    </location>
</feature>
<accession>A0A381U202</accession>
<keyword evidence="5" id="KW-0547">Nucleotide-binding</keyword>
<dbReference type="Pfam" id="PF00005">
    <property type="entry name" value="ABC_tran"/>
    <property type="match status" value="1"/>
</dbReference>
<evidence type="ECO:0000256" key="1">
    <source>
        <dbReference type="ARBA" id="ARBA00004651"/>
    </source>
</evidence>
<dbReference type="GO" id="GO:0015658">
    <property type="term" value="F:branched-chain amino acid transmembrane transporter activity"/>
    <property type="evidence" value="ECO:0007669"/>
    <property type="project" value="InterPro"/>
</dbReference>
<evidence type="ECO:0000259" key="10">
    <source>
        <dbReference type="PROSITE" id="PS50893"/>
    </source>
</evidence>
<dbReference type="InterPro" id="IPR051120">
    <property type="entry name" value="ABC_AA/LPS_Transport"/>
</dbReference>
<keyword evidence="7 9" id="KW-1133">Transmembrane helix</keyword>
<dbReference type="Pfam" id="PF12399">
    <property type="entry name" value="BCA_ABC_TP_C"/>
    <property type="match status" value="1"/>
</dbReference>
<organism evidence="11">
    <name type="scientific">marine metagenome</name>
    <dbReference type="NCBI Taxonomy" id="408172"/>
    <lineage>
        <taxon>unclassified sequences</taxon>
        <taxon>metagenomes</taxon>
        <taxon>ecological metagenomes</taxon>
    </lineage>
</organism>
<dbReference type="InterPro" id="IPR001851">
    <property type="entry name" value="ABC_transp_permease"/>
</dbReference>
<protein>
    <recommendedName>
        <fullName evidence="10">ABC transporter domain-containing protein</fullName>
    </recommendedName>
</protein>
<dbReference type="Gene3D" id="3.40.50.300">
    <property type="entry name" value="P-loop containing nucleotide triphosphate hydrolases"/>
    <property type="match status" value="1"/>
</dbReference>
<dbReference type="SUPFAM" id="SSF52540">
    <property type="entry name" value="P-loop containing nucleoside triphosphate hydrolases"/>
    <property type="match status" value="1"/>
</dbReference>
<dbReference type="InterPro" id="IPR032823">
    <property type="entry name" value="BCA_ABC_TP_C"/>
</dbReference>